<evidence type="ECO:0000256" key="1">
    <source>
        <dbReference type="ARBA" id="ARBA00001917"/>
    </source>
</evidence>
<keyword evidence="4 12" id="KW-0285">Flavoprotein</keyword>
<dbReference type="NCBIfam" id="TIGR00737">
    <property type="entry name" value="nifR3_yhdG"/>
    <property type="match status" value="1"/>
</dbReference>
<gene>
    <name evidence="16" type="primary">dus</name>
    <name evidence="16" type="ORF">DB43_AG00470</name>
</gene>
<dbReference type="GO" id="GO:0050660">
    <property type="term" value="F:flavin adenine dinucleotide binding"/>
    <property type="evidence" value="ECO:0007669"/>
    <property type="project" value="InterPro"/>
</dbReference>
<evidence type="ECO:0000313" key="17">
    <source>
        <dbReference type="Proteomes" id="UP000031307"/>
    </source>
</evidence>
<dbReference type="InterPro" id="IPR001269">
    <property type="entry name" value="DUS_fam"/>
</dbReference>
<keyword evidence="3" id="KW-0820">tRNA-binding</keyword>
<keyword evidence="14" id="KW-0547">Nucleotide-binding</keyword>
<dbReference type="PATRIC" id="fig|83552.4.peg.2441"/>
<dbReference type="InterPro" id="IPR024036">
    <property type="entry name" value="tRNA-dHydroUridine_Synthase_C"/>
</dbReference>
<evidence type="ECO:0000256" key="14">
    <source>
        <dbReference type="PIRSR" id="PIRSR006621-2"/>
    </source>
</evidence>
<evidence type="ECO:0000256" key="3">
    <source>
        <dbReference type="ARBA" id="ARBA00022555"/>
    </source>
</evidence>
<evidence type="ECO:0000256" key="11">
    <source>
        <dbReference type="ARBA" id="ARBA00048802"/>
    </source>
</evidence>
<evidence type="ECO:0000256" key="7">
    <source>
        <dbReference type="ARBA" id="ARBA00022857"/>
    </source>
</evidence>
<dbReference type="Gene3D" id="3.20.20.70">
    <property type="entry name" value="Aldolase class I"/>
    <property type="match status" value="1"/>
</dbReference>
<comment type="caution">
    <text evidence="16">The sequence shown here is derived from an EMBL/GenBank/DDBJ whole genome shotgun (WGS) entry which is preliminary data.</text>
</comment>
<feature type="binding site" evidence="14">
    <location>
        <position position="99"/>
    </location>
    <ligand>
        <name>FMN</name>
        <dbReference type="ChEBI" id="CHEBI:58210"/>
    </ligand>
</feature>
<evidence type="ECO:0000256" key="2">
    <source>
        <dbReference type="ARBA" id="ARBA00002790"/>
    </source>
</evidence>
<evidence type="ECO:0000256" key="5">
    <source>
        <dbReference type="ARBA" id="ARBA00022643"/>
    </source>
</evidence>
<sequence length="365" mass="40652">MCLFGTELYRIFLKNLAHKFVILMNTFSSFQLGNLTLPNPVFYAPLAGCSDFPFRQMSARYSPGLMYCEMVKMDALVRHDPNTFRMLDFDKDMHPIGGQLCGSKPQLAAKAAKIIEDLGFDVVDLNCGCPVDKVTKDGSGSGLLKNPLLIGEILSEMVAAVKIPVTVKIRAGWDDENLCAEEITQIAEKAGAKAITIHGRTRQQAYRGPANWDHIKASKQVAKHIKVIGNGDVMDPTSAKRMFEYTGCDAVLVARGTMGQPWIAQDILNYLQGGTIRVHTPEDCRQALYEHFLCTERYYNPRQVVIEMRRVGCWYIKSSGGTREFRGLISRASSPDQVKDLIQNFSFGNDSDLENSVTDQDCEAC</sequence>
<evidence type="ECO:0000256" key="4">
    <source>
        <dbReference type="ARBA" id="ARBA00022630"/>
    </source>
</evidence>
<dbReference type="Gene3D" id="1.10.1200.80">
    <property type="entry name" value="Putative flavin oxidoreducatase, domain 2"/>
    <property type="match status" value="1"/>
</dbReference>
<comment type="catalytic activity">
    <reaction evidence="10">
        <text>a 5,6-dihydrouridine in tRNA + NADP(+) = a uridine in tRNA + NADPH + H(+)</text>
        <dbReference type="Rhea" id="RHEA:23624"/>
        <dbReference type="Rhea" id="RHEA-COMP:13339"/>
        <dbReference type="Rhea" id="RHEA-COMP:13887"/>
        <dbReference type="ChEBI" id="CHEBI:15378"/>
        <dbReference type="ChEBI" id="CHEBI:57783"/>
        <dbReference type="ChEBI" id="CHEBI:58349"/>
        <dbReference type="ChEBI" id="CHEBI:65315"/>
        <dbReference type="ChEBI" id="CHEBI:74443"/>
    </reaction>
</comment>
<comment type="similarity">
    <text evidence="12">Belongs to the dus family.</text>
</comment>
<feature type="binding site" evidence="14">
    <location>
        <position position="198"/>
    </location>
    <ligand>
        <name>FMN</name>
        <dbReference type="ChEBI" id="CHEBI:58210"/>
    </ligand>
</feature>
<keyword evidence="7" id="KW-0521">NADP</keyword>
<dbReference type="InterPro" id="IPR035587">
    <property type="entry name" value="DUS-like_FMN-bd"/>
</dbReference>
<dbReference type="PIRSF" id="PIRSF006621">
    <property type="entry name" value="Dus"/>
    <property type="match status" value="1"/>
</dbReference>
<dbReference type="EC" id="1.3.1.-" evidence="12"/>
<feature type="binding site" evidence="14">
    <location>
        <begin position="254"/>
        <end position="255"/>
    </location>
    <ligand>
        <name>FMN</name>
        <dbReference type="ChEBI" id="CHEBI:58210"/>
    </ligand>
</feature>
<reference evidence="16 17" key="1">
    <citation type="journal article" date="2014" name="Mol. Biol. Evol.">
        <title>Massive expansion of Ubiquitination-related gene families within the Chlamydiae.</title>
        <authorList>
            <person name="Domman D."/>
            <person name="Collingro A."/>
            <person name="Lagkouvardos I."/>
            <person name="Gehre L."/>
            <person name="Weinmaier T."/>
            <person name="Rattei T."/>
            <person name="Subtil A."/>
            <person name="Horn M."/>
        </authorList>
    </citation>
    <scope>NUCLEOTIDE SEQUENCE [LARGE SCALE GENOMIC DNA]</scope>
    <source>
        <strain evidence="16 17">OEW1</strain>
    </source>
</reference>
<accession>A0A0C1EIN9</accession>
<comment type="function">
    <text evidence="2 12">Catalyzes the synthesis of 5,6-dihydrouridine (D), a modified base found in the D-loop of most tRNAs, via the reduction of the C5-C6 double bond in target uridines.</text>
</comment>
<proteinExistence type="inferred from homology"/>
<evidence type="ECO:0000256" key="10">
    <source>
        <dbReference type="ARBA" id="ARBA00048205"/>
    </source>
</evidence>
<comment type="cofactor">
    <cofactor evidence="1 12 14">
        <name>FMN</name>
        <dbReference type="ChEBI" id="CHEBI:58210"/>
    </cofactor>
</comment>
<evidence type="ECO:0000256" key="6">
    <source>
        <dbReference type="ARBA" id="ARBA00022694"/>
    </source>
</evidence>
<protein>
    <recommendedName>
        <fullName evidence="12">tRNA-dihydrouridine synthase</fullName>
        <ecNumber evidence="12">1.3.1.-</ecNumber>
    </recommendedName>
</protein>
<dbReference type="AlphaFoldDB" id="A0A0C1EIN9"/>
<dbReference type="GO" id="GO:0017150">
    <property type="term" value="F:tRNA dihydrouridine synthase activity"/>
    <property type="evidence" value="ECO:0007669"/>
    <property type="project" value="InterPro"/>
</dbReference>
<comment type="catalytic activity">
    <reaction evidence="11">
        <text>a 5,6-dihydrouridine in tRNA + NAD(+) = a uridine in tRNA + NADH + H(+)</text>
        <dbReference type="Rhea" id="RHEA:54452"/>
        <dbReference type="Rhea" id="RHEA-COMP:13339"/>
        <dbReference type="Rhea" id="RHEA-COMP:13887"/>
        <dbReference type="ChEBI" id="CHEBI:15378"/>
        <dbReference type="ChEBI" id="CHEBI:57540"/>
        <dbReference type="ChEBI" id="CHEBI:57945"/>
        <dbReference type="ChEBI" id="CHEBI:65315"/>
        <dbReference type="ChEBI" id="CHEBI:74443"/>
    </reaction>
</comment>
<evidence type="ECO:0000259" key="15">
    <source>
        <dbReference type="Pfam" id="PF01207"/>
    </source>
</evidence>
<dbReference type="InterPro" id="IPR018517">
    <property type="entry name" value="tRNA_hU_synthase_CS"/>
</dbReference>
<evidence type="ECO:0000256" key="13">
    <source>
        <dbReference type="PIRSR" id="PIRSR006621-1"/>
    </source>
</evidence>
<keyword evidence="6 12" id="KW-0819">tRNA processing</keyword>
<dbReference type="PROSITE" id="PS01136">
    <property type="entry name" value="UPF0034"/>
    <property type="match status" value="1"/>
</dbReference>
<dbReference type="PANTHER" id="PTHR45846:SF1">
    <property type="entry name" value="TRNA-DIHYDROURIDINE(47) SYNTHASE [NAD(P)(+)]-LIKE"/>
    <property type="match status" value="1"/>
</dbReference>
<keyword evidence="9 12" id="KW-0560">Oxidoreductase</keyword>
<dbReference type="GO" id="GO:0000049">
    <property type="term" value="F:tRNA binding"/>
    <property type="evidence" value="ECO:0007669"/>
    <property type="project" value="UniProtKB-KW"/>
</dbReference>
<feature type="binding site" evidence="14">
    <location>
        <position position="168"/>
    </location>
    <ligand>
        <name>FMN</name>
        <dbReference type="ChEBI" id="CHEBI:58210"/>
    </ligand>
</feature>
<dbReference type="Pfam" id="PF01207">
    <property type="entry name" value="Dus"/>
    <property type="match status" value="1"/>
</dbReference>
<evidence type="ECO:0000256" key="9">
    <source>
        <dbReference type="ARBA" id="ARBA00023002"/>
    </source>
</evidence>
<evidence type="ECO:0000313" key="16">
    <source>
        <dbReference type="EMBL" id="KIA76469.1"/>
    </source>
</evidence>
<name>A0A0C1EIN9_9BACT</name>
<keyword evidence="5 12" id="KW-0288">FMN</keyword>
<dbReference type="CDD" id="cd02801">
    <property type="entry name" value="DUS_like_FMN"/>
    <property type="match status" value="1"/>
</dbReference>
<feature type="active site" description="Proton donor" evidence="13">
    <location>
        <position position="129"/>
    </location>
</feature>
<dbReference type="EMBL" id="JSAM01000117">
    <property type="protein sequence ID" value="KIA76469.1"/>
    <property type="molecule type" value="Genomic_DNA"/>
</dbReference>
<evidence type="ECO:0000256" key="12">
    <source>
        <dbReference type="PIRNR" id="PIRNR006621"/>
    </source>
</evidence>
<feature type="domain" description="DUS-like FMN-binding" evidence="15">
    <location>
        <begin position="44"/>
        <end position="342"/>
    </location>
</feature>
<evidence type="ECO:0000256" key="8">
    <source>
        <dbReference type="ARBA" id="ARBA00022884"/>
    </source>
</evidence>
<dbReference type="InterPro" id="IPR004652">
    <property type="entry name" value="DusB-like"/>
</dbReference>
<organism evidence="16 17">
    <name type="scientific">Parachlamydia acanthamoebae</name>
    <dbReference type="NCBI Taxonomy" id="83552"/>
    <lineage>
        <taxon>Bacteria</taxon>
        <taxon>Pseudomonadati</taxon>
        <taxon>Chlamydiota</taxon>
        <taxon>Chlamydiia</taxon>
        <taxon>Parachlamydiales</taxon>
        <taxon>Parachlamydiaceae</taxon>
        <taxon>Parachlamydia</taxon>
    </lineage>
</organism>
<keyword evidence="8" id="KW-0694">RNA-binding</keyword>
<dbReference type="PANTHER" id="PTHR45846">
    <property type="entry name" value="TRNA-DIHYDROURIDINE(47) SYNTHASE [NAD(P)(+)]-LIKE"/>
    <property type="match status" value="1"/>
</dbReference>
<dbReference type="SUPFAM" id="SSF51395">
    <property type="entry name" value="FMN-linked oxidoreductases"/>
    <property type="match status" value="1"/>
</dbReference>
<dbReference type="InterPro" id="IPR013785">
    <property type="entry name" value="Aldolase_TIM"/>
</dbReference>
<dbReference type="Proteomes" id="UP000031307">
    <property type="component" value="Unassembled WGS sequence"/>
</dbReference>